<keyword evidence="1" id="KW-0805">Transcription regulation</keyword>
<dbReference type="PANTHER" id="PTHR46796:SF7">
    <property type="entry name" value="ARAC FAMILY TRANSCRIPTIONAL REGULATOR"/>
    <property type="match status" value="1"/>
</dbReference>
<feature type="domain" description="HTH araC/xylS-type" evidence="4">
    <location>
        <begin position="214"/>
        <end position="312"/>
    </location>
</feature>
<organism evidence="5 6">
    <name type="scientific">Pseudonocardia hierapolitana</name>
    <dbReference type="NCBI Taxonomy" id="1128676"/>
    <lineage>
        <taxon>Bacteria</taxon>
        <taxon>Bacillati</taxon>
        <taxon>Actinomycetota</taxon>
        <taxon>Actinomycetes</taxon>
        <taxon>Pseudonocardiales</taxon>
        <taxon>Pseudonocardiaceae</taxon>
        <taxon>Pseudonocardia</taxon>
    </lineage>
</organism>
<dbReference type="SUPFAM" id="SSF51182">
    <property type="entry name" value="RmlC-like cupins"/>
    <property type="match status" value="1"/>
</dbReference>
<dbReference type="Proteomes" id="UP000321261">
    <property type="component" value="Unassembled WGS sequence"/>
</dbReference>
<evidence type="ECO:0000256" key="2">
    <source>
        <dbReference type="ARBA" id="ARBA00023125"/>
    </source>
</evidence>
<dbReference type="SUPFAM" id="SSF46689">
    <property type="entry name" value="Homeodomain-like"/>
    <property type="match status" value="2"/>
</dbReference>
<dbReference type="InterPro" id="IPR050204">
    <property type="entry name" value="AraC_XylS_family_regulators"/>
</dbReference>
<sequence>MLSDAIAVMRLGRPHASRTLAAAPWGFRFLPSSSAGFHVVLQGSCWVLPPDAPPIHVHAGDVVFLPNGRGHGLCDDPATPLVDVPPTALVEFGTPAPPESPLTDASPAATGGQASTALLLCGAYQLDRGHTHPLLLGMPDVIHFPARVGRHPSLRAAVDLLGTELETRRPGSDAVVTALLEALLLYIVRAWFESARSLDPPAGWAAAIGDPVVHRALQLIHERPADPWTVESLAAGVGLSRAAFARRFTELTGQPPLTYLTWWRMVLAGRLLRSSDVSLDTIAGRVGYSSEFAFAKAFKRHVGIAPGRYRRQAALPETG</sequence>
<evidence type="ECO:0000256" key="1">
    <source>
        <dbReference type="ARBA" id="ARBA00023015"/>
    </source>
</evidence>
<evidence type="ECO:0000256" key="3">
    <source>
        <dbReference type="ARBA" id="ARBA00023163"/>
    </source>
</evidence>
<dbReference type="Gene3D" id="1.10.10.60">
    <property type="entry name" value="Homeodomain-like"/>
    <property type="match status" value="2"/>
</dbReference>
<keyword evidence="3" id="KW-0804">Transcription</keyword>
<dbReference type="PROSITE" id="PS01124">
    <property type="entry name" value="HTH_ARAC_FAMILY_2"/>
    <property type="match status" value="1"/>
</dbReference>
<dbReference type="GO" id="GO:0003700">
    <property type="term" value="F:DNA-binding transcription factor activity"/>
    <property type="evidence" value="ECO:0007669"/>
    <property type="project" value="InterPro"/>
</dbReference>
<evidence type="ECO:0000259" key="4">
    <source>
        <dbReference type="PROSITE" id="PS01124"/>
    </source>
</evidence>
<proteinExistence type="predicted"/>
<dbReference type="PRINTS" id="PR00032">
    <property type="entry name" value="HTHARAC"/>
</dbReference>
<name>A0A561T097_9PSEU</name>
<dbReference type="InterPro" id="IPR009057">
    <property type="entry name" value="Homeodomain-like_sf"/>
</dbReference>
<dbReference type="Pfam" id="PF12833">
    <property type="entry name" value="HTH_18"/>
    <property type="match status" value="1"/>
</dbReference>
<evidence type="ECO:0000313" key="6">
    <source>
        <dbReference type="Proteomes" id="UP000321261"/>
    </source>
</evidence>
<accession>A0A561T097</accession>
<evidence type="ECO:0000313" key="5">
    <source>
        <dbReference type="EMBL" id="TWF80539.1"/>
    </source>
</evidence>
<comment type="caution">
    <text evidence="5">The sequence shown here is derived from an EMBL/GenBank/DDBJ whole genome shotgun (WGS) entry which is preliminary data.</text>
</comment>
<dbReference type="InterPro" id="IPR011051">
    <property type="entry name" value="RmlC_Cupin_sf"/>
</dbReference>
<keyword evidence="2 5" id="KW-0238">DNA-binding</keyword>
<dbReference type="InterPro" id="IPR020449">
    <property type="entry name" value="Tscrpt_reg_AraC-type_HTH"/>
</dbReference>
<dbReference type="SMART" id="SM00342">
    <property type="entry name" value="HTH_ARAC"/>
    <property type="match status" value="1"/>
</dbReference>
<dbReference type="Pfam" id="PF12852">
    <property type="entry name" value="Cupin_6"/>
    <property type="match status" value="1"/>
</dbReference>
<dbReference type="AlphaFoldDB" id="A0A561T097"/>
<dbReference type="EMBL" id="VIWU01000001">
    <property type="protein sequence ID" value="TWF80539.1"/>
    <property type="molecule type" value="Genomic_DNA"/>
</dbReference>
<dbReference type="GO" id="GO:0043565">
    <property type="term" value="F:sequence-specific DNA binding"/>
    <property type="evidence" value="ECO:0007669"/>
    <property type="project" value="InterPro"/>
</dbReference>
<gene>
    <name evidence="5" type="ORF">FHX44_116482</name>
</gene>
<dbReference type="InterPro" id="IPR018060">
    <property type="entry name" value="HTH_AraC"/>
</dbReference>
<dbReference type="PANTHER" id="PTHR46796">
    <property type="entry name" value="HTH-TYPE TRANSCRIPTIONAL ACTIVATOR RHAS-RELATED"/>
    <property type="match status" value="1"/>
</dbReference>
<dbReference type="InterPro" id="IPR032783">
    <property type="entry name" value="AraC_lig"/>
</dbReference>
<reference evidence="5 6" key="1">
    <citation type="submission" date="2019-06" db="EMBL/GenBank/DDBJ databases">
        <title>Sequencing the genomes of 1000 actinobacteria strains.</title>
        <authorList>
            <person name="Klenk H.-P."/>
        </authorList>
    </citation>
    <scope>NUCLEOTIDE SEQUENCE [LARGE SCALE GENOMIC DNA]</scope>
    <source>
        <strain evidence="5 6">DSM 45671</strain>
    </source>
</reference>
<protein>
    <submittedName>
        <fullName evidence="5">AraC-like DNA-binding protein</fullName>
    </submittedName>
</protein>
<keyword evidence="6" id="KW-1185">Reference proteome</keyword>